<feature type="domain" description="Polysaccharide biosynthesis protein CapD-like" evidence="3">
    <location>
        <begin position="284"/>
        <end position="568"/>
    </location>
</feature>
<dbReference type="InterPro" id="IPR029063">
    <property type="entry name" value="SAM-dependent_MTases_sf"/>
</dbReference>
<organism evidence="4 5">
    <name type="scientific">Simiduia agarivorans (strain DSM 21679 / JCM 13881 / BCRC 17597 / SA1)</name>
    <dbReference type="NCBI Taxonomy" id="1117647"/>
    <lineage>
        <taxon>Bacteria</taxon>
        <taxon>Pseudomonadati</taxon>
        <taxon>Pseudomonadota</taxon>
        <taxon>Gammaproteobacteria</taxon>
        <taxon>Cellvibrionales</taxon>
        <taxon>Cellvibrionaceae</taxon>
        <taxon>Simiduia</taxon>
    </lineage>
</organism>
<dbReference type="InterPro" id="IPR003869">
    <property type="entry name" value="Polysac_CapD-like"/>
</dbReference>
<protein>
    <submittedName>
        <fullName evidence="4">Protein WbgZ</fullName>
    </submittedName>
</protein>
<dbReference type="Proteomes" id="UP000000466">
    <property type="component" value="Chromosome"/>
</dbReference>
<dbReference type="SUPFAM" id="SSF53335">
    <property type="entry name" value="S-adenosyl-L-methionine-dependent methyltransferases"/>
    <property type="match status" value="1"/>
</dbReference>
<keyword evidence="2" id="KW-1133">Transmembrane helix</keyword>
<dbReference type="AlphaFoldDB" id="K4KV12"/>
<evidence type="ECO:0000256" key="2">
    <source>
        <dbReference type="SAM" id="Phobius"/>
    </source>
</evidence>
<dbReference type="CDD" id="cd05237">
    <property type="entry name" value="UDP_invert_4-6DH_SDR_e"/>
    <property type="match status" value="1"/>
</dbReference>
<reference evidence="4 5" key="1">
    <citation type="journal article" date="2013" name="Genome Announc.">
        <title>Complete genome sequence of Simiduia agarivorans SA1(T), a marine bacterium able to degrade a variety of polysaccharides.</title>
        <authorList>
            <person name="Lin S.Y."/>
            <person name="Shieh W.Y."/>
            <person name="Chen J.S."/>
            <person name="Tang S.L."/>
        </authorList>
    </citation>
    <scope>NUCLEOTIDE SEQUENCE [LARGE SCALE GENOMIC DNA]</scope>
    <source>
        <strain evidence="5">DSM 21679 / JCM 13881 / BCRC 17597 / SA1</strain>
    </source>
</reference>
<feature type="transmembrane region" description="Helical" evidence="2">
    <location>
        <begin position="21"/>
        <end position="40"/>
    </location>
</feature>
<keyword evidence="2" id="KW-0812">Transmembrane</keyword>
<comment type="similarity">
    <text evidence="1">Belongs to the polysaccharide synthase family.</text>
</comment>
<keyword evidence="2" id="KW-0472">Membrane</keyword>
<evidence type="ECO:0000259" key="3">
    <source>
        <dbReference type="Pfam" id="PF02719"/>
    </source>
</evidence>
<feature type="transmembrane region" description="Helical" evidence="2">
    <location>
        <begin position="52"/>
        <end position="71"/>
    </location>
</feature>
<dbReference type="HOGENOM" id="CLU_013560_5_0_6"/>
<dbReference type="InterPro" id="IPR036291">
    <property type="entry name" value="NAD(P)-bd_dom_sf"/>
</dbReference>
<dbReference type="KEGG" id="saga:M5M_02725"/>
<dbReference type="STRING" id="1117647.M5M_02725"/>
<sequence length="633" mass="69392">MTLLIHPFLSSPRWLKRSVSVAYDLLAIYLSFLAAWALRIGEMDYEYTYYDLLALAIAACASIIVFVRLGLYRAVLRYMTHQAFITIALGVALSATVLAATSFMLGGKMPRSVPIIYASIAFITLGAPRIIFRSLIHWLNPGNKEAVIIYGAGNTGSHLAAALQMGEEYNPVAFLDDDKSVQKSTIRGLHVHSPKRLEKLIERYRPTTLLLALGDNDKTHLAKILKAVSPFGLRIATIPKIGEIINGETSITELREVKITDVLGRDPVDPIPGLLSRNVKNKTVLVTGAGGSIGAEISRQVLALSPVRLILFDNSEYNLYKLSESFSKHPASNKLEIVLGDIRNEKSIGDTIARYQPDTVYHAAAYKHVPMVEANIWEGIRNNAYGTLLTARAAMKHRVKSFVLISTDKAVRPTNVMGATKRFSEIIIQELQASSDNTHTCFSAVRFGNVLDSSGSVIPKFREQIANGGPITVTHPDVTRFFMTLQEAAQLVIQAGAMCTGGNIFVLDMGEPVKIIDIAKEMIALSSSRNGKPGNQPKIEIVGLRPGEKLYEELLLTKDCSGTEHPRIWIDSSPQAINEAGLRATESLEKAILEKDIPILEAMIMSDITGYSRAASSEQSLPSNIYPISNYNS</sequence>
<dbReference type="PANTHER" id="PTHR43318:SF1">
    <property type="entry name" value="POLYSACCHARIDE BIOSYNTHESIS PROTEIN EPSC-RELATED"/>
    <property type="match status" value="1"/>
</dbReference>
<proteinExistence type="inferred from homology"/>
<dbReference type="Pfam" id="PF02719">
    <property type="entry name" value="Polysacc_synt_2"/>
    <property type="match status" value="1"/>
</dbReference>
<dbReference type="Pfam" id="PF13727">
    <property type="entry name" value="CoA_binding_3"/>
    <property type="match status" value="1"/>
</dbReference>
<evidence type="ECO:0000313" key="4">
    <source>
        <dbReference type="EMBL" id="AFU97762.1"/>
    </source>
</evidence>
<feature type="transmembrane region" description="Helical" evidence="2">
    <location>
        <begin position="83"/>
        <end position="103"/>
    </location>
</feature>
<dbReference type="InterPro" id="IPR051203">
    <property type="entry name" value="Polysaccharide_Synthase-Rel"/>
</dbReference>
<dbReference type="eggNOG" id="COG1086">
    <property type="taxonomic scope" value="Bacteria"/>
</dbReference>
<evidence type="ECO:0000256" key="1">
    <source>
        <dbReference type="ARBA" id="ARBA00007430"/>
    </source>
</evidence>
<feature type="transmembrane region" description="Helical" evidence="2">
    <location>
        <begin position="115"/>
        <end position="132"/>
    </location>
</feature>
<gene>
    <name evidence="4" type="ordered locus">M5M_02725</name>
</gene>
<dbReference type="SUPFAM" id="SSF51735">
    <property type="entry name" value="NAD(P)-binding Rossmann-fold domains"/>
    <property type="match status" value="1"/>
</dbReference>
<dbReference type="PANTHER" id="PTHR43318">
    <property type="entry name" value="UDP-N-ACETYLGLUCOSAMINE 4,6-DEHYDRATASE"/>
    <property type="match status" value="1"/>
</dbReference>
<name>K4KV12_SIMAS</name>
<accession>K4KV12</accession>
<dbReference type="Gene3D" id="3.40.50.720">
    <property type="entry name" value="NAD(P)-binding Rossmann-like Domain"/>
    <property type="match status" value="2"/>
</dbReference>
<evidence type="ECO:0000313" key="5">
    <source>
        <dbReference type="Proteomes" id="UP000000466"/>
    </source>
</evidence>
<keyword evidence="5" id="KW-1185">Reference proteome</keyword>
<dbReference type="EMBL" id="CP003746">
    <property type="protein sequence ID" value="AFU97762.1"/>
    <property type="molecule type" value="Genomic_DNA"/>
</dbReference>